<dbReference type="EMBL" id="LCMA01000020">
    <property type="protein sequence ID" value="KKU25755.1"/>
    <property type="molecule type" value="Genomic_DNA"/>
</dbReference>
<keyword evidence="4" id="KW-0233">DNA recombination</keyword>
<evidence type="ECO:0000256" key="3">
    <source>
        <dbReference type="ARBA" id="ARBA00023125"/>
    </source>
</evidence>
<evidence type="ECO:0000313" key="9">
    <source>
        <dbReference type="Proteomes" id="UP000034175"/>
    </source>
</evidence>
<dbReference type="Gene3D" id="1.10.443.10">
    <property type="entry name" value="Intergrase catalytic core"/>
    <property type="match status" value="1"/>
</dbReference>
<keyword evidence="3 5" id="KW-0238">DNA-binding</keyword>
<dbReference type="GO" id="GO:0003677">
    <property type="term" value="F:DNA binding"/>
    <property type="evidence" value="ECO:0007669"/>
    <property type="project" value="UniProtKB-UniRule"/>
</dbReference>
<dbReference type="PANTHER" id="PTHR30349:SF64">
    <property type="entry name" value="PROPHAGE INTEGRASE INTD-RELATED"/>
    <property type="match status" value="1"/>
</dbReference>
<name>A0A0G1RXZ4_9BACT</name>
<dbReference type="InterPro" id="IPR050090">
    <property type="entry name" value="Tyrosine_recombinase_XerCD"/>
</dbReference>
<dbReference type="InterPro" id="IPR002104">
    <property type="entry name" value="Integrase_catalytic"/>
</dbReference>
<organism evidence="8 9">
    <name type="scientific">Candidatus Magasanikbacteria bacterium GW2011_GWA2_46_17</name>
    <dbReference type="NCBI Taxonomy" id="1619042"/>
    <lineage>
        <taxon>Bacteria</taxon>
        <taxon>Candidatus Magasanikiibacteriota</taxon>
    </lineage>
</organism>
<comment type="caution">
    <text evidence="8">The sequence shown here is derived from an EMBL/GenBank/DDBJ whole genome shotgun (WGS) entry which is preliminary data.</text>
</comment>
<feature type="domain" description="Tyr recombinase" evidence="6">
    <location>
        <begin position="97"/>
        <end position="269"/>
    </location>
</feature>
<accession>A0A0G1RXZ4</accession>
<dbReference type="Pfam" id="PF00589">
    <property type="entry name" value="Phage_integrase"/>
    <property type="match status" value="1"/>
</dbReference>
<dbReference type="GO" id="GO:0006310">
    <property type="term" value="P:DNA recombination"/>
    <property type="evidence" value="ECO:0007669"/>
    <property type="project" value="UniProtKB-KW"/>
</dbReference>
<dbReference type="InterPro" id="IPR013762">
    <property type="entry name" value="Integrase-like_cat_sf"/>
</dbReference>
<evidence type="ECO:0000256" key="1">
    <source>
        <dbReference type="ARBA" id="ARBA00008857"/>
    </source>
</evidence>
<keyword evidence="2" id="KW-0229">DNA integration</keyword>
<sequence>MQHNLELFSRELSIRNYSPRTIRSYSTCLTYYLTFLKKSNARCSNTEMVKTFLLSKKEAGAGPQTLNQYRSAIIFFHAHILKQALHTPPVCARRPKQLPVVLTSQEIRSILLITQNKKHRLLLALAYGAGLRVSEVVALRVSNLDFSNMSLHLKAVKGQKDRITLMPERLINALKRTTADKEKNDYVFESARGGKLHTRTAQQIFYQALKKAGIKKNASFHSLRHSFATHLLENGVDVRYIQTLLGHASIKTTERYTAVSHTRLFAIKSPL</sequence>
<dbReference type="PANTHER" id="PTHR30349">
    <property type="entry name" value="PHAGE INTEGRASE-RELATED"/>
    <property type="match status" value="1"/>
</dbReference>
<dbReference type="Gene3D" id="1.10.150.130">
    <property type="match status" value="1"/>
</dbReference>
<dbReference type="InterPro" id="IPR004107">
    <property type="entry name" value="Integrase_SAM-like_N"/>
</dbReference>
<dbReference type="AlphaFoldDB" id="A0A0G1RXZ4"/>
<dbReference type="SUPFAM" id="SSF56349">
    <property type="entry name" value="DNA breaking-rejoining enzymes"/>
    <property type="match status" value="1"/>
</dbReference>
<evidence type="ECO:0000256" key="4">
    <source>
        <dbReference type="ARBA" id="ARBA00023172"/>
    </source>
</evidence>
<evidence type="ECO:0000313" key="8">
    <source>
        <dbReference type="EMBL" id="KKU25755.1"/>
    </source>
</evidence>
<dbReference type="InterPro" id="IPR011010">
    <property type="entry name" value="DNA_brk_join_enz"/>
</dbReference>
<comment type="similarity">
    <text evidence="1">Belongs to the 'phage' integrase family.</text>
</comment>
<gene>
    <name evidence="8" type="ORF">UX39_C0020G0008</name>
</gene>
<protein>
    <submittedName>
        <fullName evidence="8">Phage integrase family protein</fullName>
    </submittedName>
</protein>
<dbReference type="InterPro" id="IPR010998">
    <property type="entry name" value="Integrase_recombinase_N"/>
</dbReference>
<proteinExistence type="inferred from homology"/>
<feature type="domain" description="Core-binding (CB)" evidence="7">
    <location>
        <begin position="1"/>
        <end position="81"/>
    </location>
</feature>
<evidence type="ECO:0000259" key="7">
    <source>
        <dbReference type="PROSITE" id="PS51900"/>
    </source>
</evidence>
<dbReference type="Proteomes" id="UP000034175">
    <property type="component" value="Unassembled WGS sequence"/>
</dbReference>
<evidence type="ECO:0000259" key="6">
    <source>
        <dbReference type="PROSITE" id="PS51898"/>
    </source>
</evidence>
<evidence type="ECO:0000256" key="2">
    <source>
        <dbReference type="ARBA" id="ARBA00022908"/>
    </source>
</evidence>
<dbReference type="GO" id="GO:0015074">
    <property type="term" value="P:DNA integration"/>
    <property type="evidence" value="ECO:0007669"/>
    <property type="project" value="UniProtKB-KW"/>
</dbReference>
<dbReference type="Pfam" id="PF13495">
    <property type="entry name" value="Phage_int_SAM_4"/>
    <property type="match status" value="1"/>
</dbReference>
<evidence type="ECO:0000256" key="5">
    <source>
        <dbReference type="PROSITE-ProRule" id="PRU01248"/>
    </source>
</evidence>
<reference evidence="8 9" key="1">
    <citation type="journal article" date="2015" name="Nature">
        <title>rRNA introns, odd ribosomes, and small enigmatic genomes across a large radiation of phyla.</title>
        <authorList>
            <person name="Brown C.T."/>
            <person name="Hug L.A."/>
            <person name="Thomas B.C."/>
            <person name="Sharon I."/>
            <person name="Castelle C.J."/>
            <person name="Singh A."/>
            <person name="Wilkins M.J."/>
            <person name="Williams K.H."/>
            <person name="Banfield J.F."/>
        </authorList>
    </citation>
    <scope>NUCLEOTIDE SEQUENCE [LARGE SCALE GENOMIC DNA]</scope>
</reference>
<dbReference type="InterPro" id="IPR044068">
    <property type="entry name" value="CB"/>
</dbReference>
<dbReference type="PROSITE" id="PS51900">
    <property type="entry name" value="CB"/>
    <property type="match status" value="1"/>
</dbReference>
<dbReference type="PROSITE" id="PS51898">
    <property type="entry name" value="TYR_RECOMBINASE"/>
    <property type="match status" value="1"/>
</dbReference>